<dbReference type="STRING" id="61424.A0A2T9YFK5"/>
<dbReference type="PRINTS" id="PR01438">
    <property type="entry name" value="UNVRSLSTRESS"/>
</dbReference>
<evidence type="ECO:0000313" key="4">
    <source>
        <dbReference type="Proteomes" id="UP000245699"/>
    </source>
</evidence>
<name>A0A2T9YFK5_9FUNG</name>
<evidence type="ECO:0000256" key="1">
    <source>
        <dbReference type="SAM" id="MobiDB-lite"/>
    </source>
</evidence>
<dbReference type="InterPro" id="IPR014729">
    <property type="entry name" value="Rossmann-like_a/b/a_fold"/>
</dbReference>
<dbReference type="Gene3D" id="3.40.50.620">
    <property type="entry name" value="HUPs"/>
    <property type="match status" value="1"/>
</dbReference>
<organism evidence="3 4">
    <name type="scientific">Furculomyces boomerangus</name>
    <dbReference type="NCBI Taxonomy" id="61424"/>
    <lineage>
        <taxon>Eukaryota</taxon>
        <taxon>Fungi</taxon>
        <taxon>Fungi incertae sedis</taxon>
        <taxon>Zoopagomycota</taxon>
        <taxon>Kickxellomycotina</taxon>
        <taxon>Harpellomycetes</taxon>
        <taxon>Harpellales</taxon>
        <taxon>Harpellaceae</taxon>
        <taxon>Furculomyces</taxon>
    </lineage>
</organism>
<evidence type="ECO:0000259" key="2">
    <source>
        <dbReference type="Pfam" id="PF00582"/>
    </source>
</evidence>
<dbReference type="InterPro" id="IPR006016">
    <property type="entry name" value="UspA"/>
</dbReference>
<reference evidence="3 4" key="1">
    <citation type="journal article" date="2018" name="MBio">
        <title>Comparative Genomics Reveals the Core Gene Toolbox for the Fungus-Insect Symbiosis.</title>
        <authorList>
            <person name="Wang Y."/>
            <person name="Stata M."/>
            <person name="Wang W."/>
            <person name="Stajich J.E."/>
            <person name="White M.M."/>
            <person name="Moncalvo J.M."/>
        </authorList>
    </citation>
    <scope>NUCLEOTIDE SEQUENCE [LARGE SCALE GENOMIC DNA]</scope>
    <source>
        <strain evidence="3 4">AUS-77-4</strain>
    </source>
</reference>
<protein>
    <recommendedName>
        <fullName evidence="2">UspA domain-containing protein</fullName>
    </recommendedName>
</protein>
<dbReference type="InterPro" id="IPR006015">
    <property type="entry name" value="Universal_stress_UspA"/>
</dbReference>
<keyword evidence="4" id="KW-1185">Reference proteome</keyword>
<dbReference type="EMBL" id="MBFT01000443">
    <property type="protein sequence ID" value="PVU91054.1"/>
    <property type="molecule type" value="Genomic_DNA"/>
</dbReference>
<dbReference type="Proteomes" id="UP000245699">
    <property type="component" value="Unassembled WGS sequence"/>
</dbReference>
<dbReference type="CDD" id="cd23659">
    <property type="entry name" value="USP_At3g01520-like"/>
    <property type="match status" value="1"/>
</dbReference>
<dbReference type="Pfam" id="PF00582">
    <property type="entry name" value="Usp"/>
    <property type="match status" value="1"/>
</dbReference>
<dbReference type="PANTHER" id="PTHR31964">
    <property type="entry name" value="ADENINE NUCLEOTIDE ALPHA HYDROLASES-LIKE SUPERFAMILY PROTEIN"/>
    <property type="match status" value="1"/>
</dbReference>
<proteinExistence type="predicted"/>
<comment type="caution">
    <text evidence="3">The sequence shown here is derived from an EMBL/GenBank/DDBJ whole genome shotgun (WGS) entry which is preliminary data.</text>
</comment>
<sequence length="173" mass="19122">MASAHPKFTIHENSSTSDELFHPHGHGKRVIAVSVDDKTNSDEVIDWALEHIIDKDSDFIVLIHVRLSDRAADFSTLGGYIDDPHGVEKQKEHSHEILSNYGHKLQEAGCHVKAYSLVGEPGHEIVKKTTELKADHLVMGTRGLSSVKKMFLGSVSEYCSKHCTCGISVVKTH</sequence>
<feature type="domain" description="UspA" evidence="2">
    <location>
        <begin position="30"/>
        <end position="171"/>
    </location>
</feature>
<dbReference type="PANTHER" id="PTHR31964:SF113">
    <property type="entry name" value="USPA DOMAIN-CONTAINING PROTEIN"/>
    <property type="match status" value="1"/>
</dbReference>
<accession>A0A2T9YFK5</accession>
<dbReference type="OrthoDB" id="843225at2759"/>
<gene>
    <name evidence="3" type="ORF">BB559_004328</name>
</gene>
<evidence type="ECO:0000313" key="3">
    <source>
        <dbReference type="EMBL" id="PVU91054.1"/>
    </source>
</evidence>
<dbReference type="AlphaFoldDB" id="A0A2T9YFK5"/>
<feature type="region of interest" description="Disordered" evidence="1">
    <location>
        <begin position="1"/>
        <end position="23"/>
    </location>
</feature>
<dbReference type="SUPFAM" id="SSF52402">
    <property type="entry name" value="Adenine nucleotide alpha hydrolases-like"/>
    <property type="match status" value="1"/>
</dbReference>